<keyword evidence="3" id="KW-1185">Reference proteome</keyword>
<proteinExistence type="predicted"/>
<reference evidence="2 3" key="1">
    <citation type="submission" date="2016-10" db="EMBL/GenBank/DDBJ databases">
        <authorList>
            <person name="de Groot N.N."/>
        </authorList>
    </citation>
    <scope>NUCLEOTIDE SEQUENCE [LARGE SCALE GENOMIC DNA]</scope>
    <source>
        <strain evidence="2 3">DSM 8423</strain>
    </source>
</reference>
<organism evidence="2 3">
    <name type="scientific">Syntrophus gentianae</name>
    <dbReference type="NCBI Taxonomy" id="43775"/>
    <lineage>
        <taxon>Bacteria</taxon>
        <taxon>Pseudomonadati</taxon>
        <taxon>Thermodesulfobacteriota</taxon>
        <taxon>Syntrophia</taxon>
        <taxon>Syntrophales</taxon>
        <taxon>Syntrophaceae</taxon>
        <taxon>Syntrophus</taxon>
    </lineage>
</organism>
<name>A0A1H7Y5J4_9BACT</name>
<feature type="signal peptide" evidence="1">
    <location>
        <begin position="1"/>
        <end position="20"/>
    </location>
</feature>
<evidence type="ECO:0000313" key="2">
    <source>
        <dbReference type="EMBL" id="SEM41154.1"/>
    </source>
</evidence>
<gene>
    <name evidence="2" type="ORF">SAMN04489760_11438</name>
</gene>
<dbReference type="Proteomes" id="UP000198744">
    <property type="component" value="Unassembled WGS sequence"/>
</dbReference>
<accession>A0A1H7Y5J4</accession>
<dbReference type="AlphaFoldDB" id="A0A1H7Y5J4"/>
<evidence type="ECO:0000313" key="3">
    <source>
        <dbReference type="Proteomes" id="UP000198744"/>
    </source>
</evidence>
<evidence type="ECO:0000256" key="1">
    <source>
        <dbReference type="SAM" id="SignalP"/>
    </source>
</evidence>
<protein>
    <submittedName>
        <fullName evidence="2">Uncharacterized protein</fullName>
    </submittedName>
</protein>
<dbReference type="EMBL" id="FOBS01000014">
    <property type="protein sequence ID" value="SEM41154.1"/>
    <property type="molecule type" value="Genomic_DNA"/>
</dbReference>
<sequence length="106" mass="11880">MRKSIIVGIASLIVASTCIAAGPNHDADKLRDQADQIELEAKEGFAKASSVPEVTKIMGNAQLKFSRLLMNQNNRILQQQDKIMSQQDKIIRQNDEIIRMLDKDSK</sequence>
<keyword evidence="1" id="KW-0732">Signal</keyword>
<feature type="chain" id="PRO_5011485859" evidence="1">
    <location>
        <begin position="21"/>
        <end position="106"/>
    </location>
</feature>
<dbReference type="RefSeq" id="WP_093883635.1">
    <property type="nucleotide sequence ID" value="NZ_FOBS01000014.1"/>
</dbReference>